<protein>
    <submittedName>
        <fullName evidence="1">Uncharacterized protein</fullName>
    </submittedName>
</protein>
<name>A0AAD6B6H7_9TELE</name>
<dbReference type="Proteomes" id="UP001219934">
    <property type="component" value="Unassembled WGS sequence"/>
</dbReference>
<evidence type="ECO:0000313" key="1">
    <source>
        <dbReference type="EMBL" id="KAJ4938135.1"/>
    </source>
</evidence>
<proteinExistence type="predicted"/>
<evidence type="ECO:0000313" key="2">
    <source>
        <dbReference type="Proteomes" id="UP001219934"/>
    </source>
</evidence>
<reference evidence="1" key="1">
    <citation type="submission" date="2022-11" db="EMBL/GenBank/DDBJ databases">
        <title>Chromosome-level genome of Pogonophryne albipinna.</title>
        <authorList>
            <person name="Jo E."/>
        </authorList>
    </citation>
    <scope>NUCLEOTIDE SEQUENCE</scope>
    <source>
        <strain evidence="1">SGF0006</strain>
        <tissue evidence="1">Muscle</tissue>
    </source>
</reference>
<keyword evidence="2" id="KW-1185">Reference proteome</keyword>
<sequence>MQREECEHLVIVTRQYLLPHARCSVEDMTYEPATVIGYWTSPQPAKELALTLFCQVESKTHWRRKR</sequence>
<dbReference type="AlphaFoldDB" id="A0AAD6B6H7"/>
<gene>
    <name evidence="1" type="ORF">JOQ06_002761</name>
</gene>
<dbReference type="EMBL" id="JAPTMU010000009">
    <property type="protein sequence ID" value="KAJ4938135.1"/>
    <property type="molecule type" value="Genomic_DNA"/>
</dbReference>
<comment type="caution">
    <text evidence="1">The sequence shown here is derived from an EMBL/GenBank/DDBJ whole genome shotgun (WGS) entry which is preliminary data.</text>
</comment>
<accession>A0AAD6B6H7</accession>
<organism evidence="1 2">
    <name type="scientific">Pogonophryne albipinna</name>
    <dbReference type="NCBI Taxonomy" id="1090488"/>
    <lineage>
        <taxon>Eukaryota</taxon>
        <taxon>Metazoa</taxon>
        <taxon>Chordata</taxon>
        <taxon>Craniata</taxon>
        <taxon>Vertebrata</taxon>
        <taxon>Euteleostomi</taxon>
        <taxon>Actinopterygii</taxon>
        <taxon>Neopterygii</taxon>
        <taxon>Teleostei</taxon>
        <taxon>Neoteleostei</taxon>
        <taxon>Acanthomorphata</taxon>
        <taxon>Eupercaria</taxon>
        <taxon>Perciformes</taxon>
        <taxon>Notothenioidei</taxon>
        <taxon>Pogonophryne</taxon>
    </lineage>
</organism>